<keyword evidence="2" id="KW-1185">Reference proteome</keyword>
<accession>A0A8H6Y6R1</accession>
<comment type="caution">
    <text evidence="1">The sequence shown here is derived from an EMBL/GenBank/DDBJ whole genome shotgun (WGS) entry which is preliminary data.</text>
</comment>
<organism evidence="1 2">
    <name type="scientific">Mycena sanguinolenta</name>
    <dbReference type="NCBI Taxonomy" id="230812"/>
    <lineage>
        <taxon>Eukaryota</taxon>
        <taxon>Fungi</taxon>
        <taxon>Dikarya</taxon>
        <taxon>Basidiomycota</taxon>
        <taxon>Agaricomycotina</taxon>
        <taxon>Agaricomycetes</taxon>
        <taxon>Agaricomycetidae</taxon>
        <taxon>Agaricales</taxon>
        <taxon>Marasmiineae</taxon>
        <taxon>Mycenaceae</taxon>
        <taxon>Mycena</taxon>
    </lineage>
</organism>
<gene>
    <name evidence="1" type="ORF">MSAN_01535200</name>
</gene>
<evidence type="ECO:0000313" key="1">
    <source>
        <dbReference type="EMBL" id="KAF7353459.1"/>
    </source>
</evidence>
<evidence type="ECO:0000313" key="2">
    <source>
        <dbReference type="Proteomes" id="UP000623467"/>
    </source>
</evidence>
<proteinExistence type="predicted"/>
<dbReference type="EMBL" id="JACAZH010000012">
    <property type="protein sequence ID" value="KAF7353459.1"/>
    <property type="molecule type" value="Genomic_DNA"/>
</dbReference>
<name>A0A8H6Y6R1_9AGAR</name>
<protein>
    <submittedName>
        <fullName evidence="1">Uncharacterized protein</fullName>
    </submittedName>
</protein>
<sequence>MRFSDLPSPLSLLRRRQPSHCGLACVPPLRSSSQLPLEDELLGRGAPALLAVLPLPRVEIPSAVFPLNATVSVRLESSRIEWQTPGHGCGKPPCDSRGDACGRDVRDPESAYECAGSRSATTRTCRTKRGRYAVFSLRGHPVRILLVDAAMTDSARIGARLRSMKGSGAYCESVGRRPES</sequence>
<dbReference type="AlphaFoldDB" id="A0A8H6Y6R1"/>
<dbReference type="Proteomes" id="UP000623467">
    <property type="component" value="Unassembled WGS sequence"/>
</dbReference>
<reference evidence="1" key="1">
    <citation type="submission" date="2020-05" db="EMBL/GenBank/DDBJ databases">
        <title>Mycena genomes resolve the evolution of fungal bioluminescence.</title>
        <authorList>
            <person name="Tsai I.J."/>
        </authorList>
    </citation>
    <scope>NUCLEOTIDE SEQUENCE</scope>
    <source>
        <strain evidence="1">160909Yilan</strain>
    </source>
</reference>